<dbReference type="Proteomes" id="UP000069205">
    <property type="component" value="Chromosome"/>
</dbReference>
<evidence type="ECO:0000256" key="1">
    <source>
        <dbReference type="SAM" id="MobiDB-lite"/>
    </source>
</evidence>
<evidence type="ECO:0000256" key="2">
    <source>
        <dbReference type="SAM" id="SignalP"/>
    </source>
</evidence>
<dbReference type="EMBL" id="CP011801">
    <property type="protein sequence ID" value="ALA58905.1"/>
    <property type="molecule type" value="Genomic_DNA"/>
</dbReference>
<feature type="signal peptide" evidence="2">
    <location>
        <begin position="1"/>
        <end position="20"/>
    </location>
</feature>
<name>A0A0K2GD84_NITMO</name>
<dbReference type="PATRIC" id="fig|42253.5.peg.2457"/>
<sequence>MTRVMIVAVFTALFSVLVFNARPAAAEAPAFDPDQPFRESLSTHMLRSLLNRAMDILEDHVQIDGALPDSESKGDRRGRLELKLYPKGKSKSDEHVKAEGWFSHSPESGWHDFHFRFKHPRKHSSEDHPKPGETL</sequence>
<evidence type="ECO:0000313" key="4">
    <source>
        <dbReference type="Proteomes" id="UP000069205"/>
    </source>
</evidence>
<gene>
    <name evidence="3" type="ORF">NITMOv2_2492</name>
</gene>
<dbReference type="OrthoDB" id="9805254at2"/>
<feature type="region of interest" description="Disordered" evidence="1">
    <location>
        <begin position="65"/>
        <end position="96"/>
    </location>
</feature>
<feature type="chain" id="PRO_5005476738" evidence="2">
    <location>
        <begin position="21"/>
        <end position="135"/>
    </location>
</feature>
<proteinExistence type="predicted"/>
<keyword evidence="4" id="KW-1185">Reference proteome</keyword>
<dbReference type="RefSeq" id="WP_145976286.1">
    <property type="nucleotide sequence ID" value="NZ_CP011801.1"/>
</dbReference>
<dbReference type="AlphaFoldDB" id="A0A0K2GD84"/>
<reference evidence="3 4" key="1">
    <citation type="journal article" date="2015" name="Proc. Natl. Acad. Sci. U.S.A.">
        <title>Expanded metabolic versatility of ubiquitous nitrite-oxidizing bacteria from the genus Nitrospira.</title>
        <authorList>
            <person name="Koch H."/>
            <person name="Lucker S."/>
            <person name="Albertsen M."/>
            <person name="Kitzinger K."/>
            <person name="Herbold C."/>
            <person name="Spieck E."/>
            <person name="Nielsen P.H."/>
            <person name="Wagner M."/>
            <person name="Daims H."/>
        </authorList>
    </citation>
    <scope>NUCLEOTIDE SEQUENCE [LARGE SCALE GENOMIC DNA]</scope>
    <source>
        <strain evidence="3 4">NSP M-1</strain>
    </source>
</reference>
<organism evidence="3 4">
    <name type="scientific">Nitrospira moscoviensis</name>
    <dbReference type="NCBI Taxonomy" id="42253"/>
    <lineage>
        <taxon>Bacteria</taxon>
        <taxon>Pseudomonadati</taxon>
        <taxon>Nitrospirota</taxon>
        <taxon>Nitrospiria</taxon>
        <taxon>Nitrospirales</taxon>
        <taxon>Nitrospiraceae</taxon>
        <taxon>Nitrospira</taxon>
    </lineage>
</organism>
<dbReference type="KEGG" id="nmv:NITMOv2_2492"/>
<accession>A0A0K2GD84</accession>
<feature type="compositionally biased region" description="Basic and acidic residues" evidence="1">
    <location>
        <begin position="70"/>
        <end position="96"/>
    </location>
</feature>
<evidence type="ECO:0000313" key="3">
    <source>
        <dbReference type="EMBL" id="ALA58905.1"/>
    </source>
</evidence>
<protein>
    <submittedName>
        <fullName evidence="3">Uncharacterized protein</fullName>
    </submittedName>
</protein>
<keyword evidence="2" id="KW-0732">Signal</keyword>
<dbReference type="STRING" id="42253.NITMOv2_2492"/>